<dbReference type="EMBL" id="HACA01022465">
    <property type="protein sequence ID" value="CDW39826.1"/>
    <property type="molecule type" value="Transcribed_RNA"/>
</dbReference>
<sequence length="25" mass="3044">MEKTKSYGDKMICRWCGVREQHKQT</sequence>
<protein>
    <submittedName>
        <fullName evidence="1">Uncharacterized protein</fullName>
    </submittedName>
</protein>
<name>A0A0K2UQ09_LEPSM</name>
<reference evidence="1" key="1">
    <citation type="submission" date="2014-05" db="EMBL/GenBank/DDBJ databases">
        <authorList>
            <person name="Chronopoulou M."/>
        </authorList>
    </citation>
    <scope>NUCLEOTIDE SEQUENCE</scope>
    <source>
        <tissue evidence="1">Whole organism</tissue>
    </source>
</reference>
<proteinExistence type="predicted"/>
<organism evidence="1">
    <name type="scientific">Lepeophtheirus salmonis</name>
    <name type="common">Salmon louse</name>
    <name type="synonym">Caligus salmonis</name>
    <dbReference type="NCBI Taxonomy" id="72036"/>
    <lineage>
        <taxon>Eukaryota</taxon>
        <taxon>Metazoa</taxon>
        <taxon>Ecdysozoa</taxon>
        <taxon>Arthropoda</taxon>
        <taxon>Crustacea</taxon>
        <taxon>Multicrustacea</taxon>
        <taxon>Hexanauplia</taxon>
        <taxon>Copepoda</taxon>
        <taxon>Siphonostomatoida</taxon>
        <taxon>Caligidae</taxon>
        <taxon>Lepeophtheirus</taxon>
    </lineage>
</organism>
<dbReference type="AlphaFoldDB" id="A0A0K2UQ09"/>
<accession>A0A0K2UQ09</accession>
<evidence type="ECO:0000313" key="1">
    <source>
        <dbReference type="EMBL" id="CDW39826.1"/>
    </source>
</evidence>